<feature type="signal peptide" evidence="1">
    <location>
        <begin position="1"/>
        <end position="20"/>
    </location>
</feature>
<sequence length="43" mass="5076">MLWSCFCIVIWLLLKNCHEGLNQTAFRLVRFAPIEAKIIVKKE</sequence>
<reference evidence="2" key="1">
    <citation type="submission" date="2018-02" db="EMBL/GenBank/DDBJ databases">
        <title>Rhizophora mucronata_Transcriptome.</title>
        <authorList>
            <person name="Meera S.P."/>
            <person name="Sreeshan A."/>
            <person name="Augustine A."/>
        </authorList>
    </citation>
    <scope>NUCLEOTIDE SEQUENCE</scope>
    <source>
        <tissue evidence="2">Leaf</tissue>
    </source>
</reference>
<accession>A0A2P2Q9P4</accession>
<organism evidence="2">
    <name type="scientific">Rhizophora mucronata</name>
    <name type="common">Asiatic mangrove</name>
    <dbReference type="NCBI Taxonomy" id="61149"/>
    <lineage>
        <taxon>Eukaryota</taxon>
        <taxon>Viridiplantae</taxon>
        <taxon>Streptophyta</taxon>
        <taxon>Embryophyta</taxon>
        <taxon>Tracheophyta</taxon>
        <taxon>Spermatophyta</taxon>
        <taxon>Magnoliopsida</taxon>
        <taxon>eudicotyledons</taxon>
        <taxon>Gunneridae</taxon>
        <taxon>Pentapetalae</taxon>
        <taxon>rosids</taxon>
        <taxon>fabids</taxon>
        <taxon>Malpighiales</taxon>
        <taxon>Rhizophoraceae</taxon>
        <taxon>Rhizophora</taxon>
    </lineage>
</organism>
<dbReference type="EMBL" id="GGEC01083105">
    <property type="protein sequence ID" value="MBX63589.1"/>
    <property type="molecule type" value="Transcribed_RNA"/>
</dbReference>
<proteinExistence type="predicted"/>
<protein>
    <submittedName>
        <fullName evidence="2">Uncharacterized protein</fullName>
    </submittedName>
</protein>
<dbReference type="AlphaFoldDB" id="A0A2P2Q9P4"/>
<name>A0A2P2Q9P4_RHIMU</name>
<keyword evidence="1" id="KW-0732">Signal</keyword>
<feature type="chain" id="PRO_5015201409" evidence="1">
    <location>
        <begin position="21"/>
        <end position="43"/>
    </location>
</feature>
<evidence type="ECO:0000313" key="2">
    <source>
        <dbReference type="EMBL" id="MBX63589.1"/>
    </source>
</evidence>
<evidence type="ECO:0000256" key="1">
    <source>
        <dbReference type="SAM" id="SignalP"/>
    </source>
</evidence>